<evidence type="ECO:0000256" key="6">
    <source>
        <dbReference type="SAM" id="MobiDB-lite"/>
    </source>
</evidence>
<evidence type="ECO:0000313" key="9">
    <source>
        <dbReference type="EMBL" id="WBO21286.1"/>
    </source>
</evidence>
<gene>
    <name evidence="9" type="ORF">PBT88_13940</name>
</gene>
<dbReference type="PANTHER" id="PTHR42715">
    <property type="entry name" value="BETA-GLUCOSIDASE"/>
    <property type="match status" value="1"/>
</dbReference>
<feature type="region of interest" description="Disordered" evidence="6">
    <location>
        <begin position="744"/>
        <end position="766"/>
    </location>
</feature>
<protein>
    <submittedName>
        <fullName evidence="9">Glycoside hydrolase family 3 C-terminal domain-containing protein</fullName>
    </submittedName>
</protein>
<dbReference type="PROSITE" id="PS51257">
    <property type="entry name" value="PROKAR_LIPOPROTEIN"/>
    <property type="match status" value="1"/>
</dbReference>
<dbReference type="InterPro" id="IPR002772">
    <property type="entry name" value="Glyco_hydro_3_C"/>
</dbReference>
<dbReference type="InterPro" id="IPR026891">
    <property type="entry name" value="Fn3-like"/>
</dbReference>
<dbReference type="Gene3D" id="3.40.50.1700">
    <property type="entry name" value="Glycoside hydrolase family 3 C-terminal domain"/>
    <property type="match status" value="1"/>
</dbReference>
<dbReference type="InterPro" id="IPR036962">
    <property type="entry name" value="Glyco_hydro_3_N_sf"/>
</dbReference>
<dbReference type="Gene3D" id="2.60.40.10">
    <property type="entry name" value="Immunoglobulins"/>
    <property type="match status" value="1"/>
</dbReference>
<accession>A0ABY7NLD0</accession>
<dbReference type="SMART" id="SM01217">
    <property type="entry name" value="Fn3_like"/>
    <property type="match status" value="1"/>
</dbReference>
<organism evidence="9 10">
    <name type="scientific">Sphingomonas abietis</name>
    <dbReference type="NCBI Taxonomy" id="3012344"/>
    <lineage>
        <taxon>Bacteria</taxon>
        <taxon>Pseudomonadati</taxon>
        <taxon>Pseudomonadota</taxon>
        <taxon>Alphaproteobacteria</taxon>
        <taxon>Sphingomonadales</taxon>
        <taxon>Sphingomonadaceae</taxon>
        <taxon>Sphingomonas</taxon>
    </lineage>
</organism>
<comment type="similarity">
    <text evidence="1 5">Belongs to the glycosyl hydrolase 3 family.</text>
</comment>
<evidence type="ECO:0000256" key="3">
    <source>
        <dbReference type="ARBA" id="ARBA00023277"/>
    </source>
</evidence>
<reference evidence="9 10" key="1">
    <citation type="submission" date="2022-12" db="EMBL/GenBank/DDBJ databases">
        <title>Sphingomonas abieness sp. nov., an endophytic bacterium isolated from Abies koreana.</title>
        <authorList>
            <person name="Jiang L."/>
            <person name="Lee J."/>
        </authorList>
    </citation>
    <scope>NUCLEOTIDE SEQUENCE [LARGE SCALE GENOMIC DNA]</scope>
    <source>
        <strain evidence="10">PAMB 00755</strain>
    </source>
</reference>
<dbReference type="RefSeq" id="WP_270075935.1">
    <property type="nucleotide sequence ID" value="NZ_CP115174.1"/>
</dbReference>
<dbReference type="PROSITE" id="PS00775">
    <property type="entry name" value="GLYCOSYL_HYDROL_F3"/>
    <property type="match status" value="1"/>
</dbReference>
<proteinExistence type="inferred from homology"/>
<dbReference type="InterPro" id="IPR050288">
    <property type="entry name" value="Cellulose_deg_GH3"/>
</dbReference>
<dbReference type="Gene3D" id="3.20.20.300">
    <property type="entry name" value="Glycoside hydrolase, family 3, N-terminal domain"/>
    <property type="match status" value="1"/>
</dbReference>
<dbReference type="Pfam" id="PF00933">
    <property type="entry name" value="Glyco_hydro_3"/>
    <property type="match status" value="1"/>
</dbReference>
<dbReference type="Pfam" id="PF01915">
    <property type="entry name" value="Glyco_hydro_3_C"/>
    <property type="match status" value="1"/>
</dbReference>
<dbReference type="Proteomes" id="UP001210865">
    <property type="component" value="Chromosome"/>
</dbReference>
<keyword evidence="3" id="KW-0119">Carbohydrate metabolism</keyword>
<evidence type="ECO:0000256" key="4">
    <source>
        <dbReference type="ARBA" id="ARBA00023295"/>
    </source>
</evidence>
<dbReference type="SUPFAM" id="SSF51445">
    <property type="entry name" value="(Trans)glycosidases"/>
    <property type="match status" value="1"/>
</dbReference>
<keyword evidence="10" id="KW-1185">Reference proteome</keyword>
<keyword evidence="2 5" id="KW-0378">Hydrolase</keyword>
<evidence type="ECO:0000256" key="2">
    <source>
        <dbReference type="ARBA" id="ARBA00022801"/>
    </source>
</evidence>
<dbReference type="PANTHER" id="PTHR42715:SF10">
    <property type="entry name" value="BETA-GLUCOSIDASE"/>
    <property type="match status" value="1"/>
</dbReference>
<dbReference type="InterPro" id="IPR017853">
    <property type="entry name" value="GH"/>
</dbReference>
<keyword evidence="4 5" id="KW-0326">Glycosidase</keyword>
<keyword evidence="7" id="KW-0732">Signal</keyword>
<evidence type="ECO:0000256" key="1">
    <source>
        <dbReference type="ARBA" id="ARBA00005336"/>
    </source>
</evidence>
<feature type="signal peptide" evidence="7">
    <location>
        <begin position="1"/>
        <end position="20"/>
    </location>
</feature>
<dbReference type="EMBL" id="CP115174">
    <property type="protein sequence ID" value="WBO21286.1"/>
    <property type="molecule type" value="Genomic_DNA"/>
</dbReference>
<dbReference type="GO" id="GO:0016787">
    <property type="term" value="F:hydrolase activity"/>
    <property type="evidence" value="ECO:0007669"/>
    <property type="project" value="UniProtKB-KW"/>
</dbReference>
<evidence type="ECO:0000256" key="7">
    <source>
        <dbReference type="SAM" id="SignalP"/>
    </source>
</evidence>
<dbReference type="InterPro" id="IPR013783">
    <property type="entry name" value="Ig-like_fold"/>
</dbReference>
<dbReference type="Pfam" id="PF14310">
    <property type="entry name" value="Fn3-like"/>
    <property type="match status" value="1"/>
</dbReference>
<feature type="compositionally biased region" description="Polar residues" evidence="6">
    <location>
        <begin position="755"/>
        <end position="766"/>
    </location>
</feature>
<dbReference type="PRINTS" id="PR00133">
    <property type="entry name" value="GLHYDRLASE3"/>
</dbReference>
<dbReference type="InterPro" id="IPR001764">
    <property type="entry name" value="Glyco_hydro_3_N"/>
</dbReference>
<evidence type="ECO:0000259" key="8">
    <source>
        <dbReference type="SMART" id="SM01217"/>
    </source>
</evidence>
<evidence type="ECO:0000313" key="10">
    <source>
        <dbReference type="Proteomes" id="UP001210865"/>
    </source>
</evidence>
<name>A0ABY7NLD0_9SPHN</name>
<dbReference type="InterPro" id="IPR036881">
    <property type="entry name" value="Glyco_hydro_3_C_sf"/>
</dbReference>
<feature type="chain" id="PRO_5046801357" evidence="7">
    <location>
        <begin position="21"/>
        <end position="766"/>
    </location>
</feature>
<dbReference type="InterPro" id="IPR019800">
    <property type="entry name" value="Glyco_hydro_3_AS"/>
</dbReference>
<feature type="domain" description="Fibronectin type III-like" evidence="8">
    <location>
        <begin position="651"/>
        <end position="720"/>
    </location>
</feature>
<dbReference type="SUPFAM" id="SSF52279">
    <property type="entry name" value="Beta-D-glucan exohydrolase, C-terminal domain"/>
    <property type="match status" value="1"/>
</dbReference>
<sequence length="766" mass="80401">MPHARLIAALMLGAACPATAAPPVHYAADARPWMNAALATPDRVRLLLAAMTQAEKLTLVTGWFGTDQPGDHFKADPLARYGSAGFVAGVPRLGIPPQWQSDAGVGVATQNVDREHPLERTSLPSGIALAASWNPRLAFTGGAMIGSEARASGFDVMLTGGVDLVRDPRGGRTFEYGGEDPLLAGTMVGAAVQGIESNHIVATIKHYAFNDQETGRTILDAIVDKDQARMSDLLAFQIALERSQAGSVMCSYQHLNGDYACEHDWLLTDVLKRDWGWQGFVMSDWGATHSTVKAANAGLDQETGYTDPAKPYFGAKLAAAIKAGQVPQARLDDMAGRILWSLFAKGVIDDPVAISPIDFAADAAVSRAAATEGAVLLRNEGDVLPIAATARRIAVIGGHADAGVLSGGGSAQVYPQGGNAVPGIAPTSWPGPIVYLPFSPMTAIQRNAPKAAVNFSAGTDPAAAAKLAKDSDVAVVFVTQWMAESQDFPVALSDEQNALVEAVAAANPRTVVVLETGGPVLMPWANKVAGILEAWYPGTSGGEAIADLLFGRANPSGRLPVTFMAGTDQLPRPVLDGIGLPETQPFTVDYAEGAAVGYKWFDKKGLAPAYPFGFGLSYTHFTMTPPKATLDRGELTIGFTVTNSGARAGMAVPQLYVGPADGGWEAPRRLGGFAKVALQPGQTRSLTLTVDPRLLARFDTAKGGWTRPAGTYRVWLGTSSRDLTTPIDVQLPARLLPVTYKPDHAGTSLPVMGSPGTSATPDNPAR</sequence>
<evidence type="ECO:0000256" key="5">
    <source>
        <dbReference type="RuleBase" id="RU361161"/>
    </source>
</evidence>